<evidence type="ECO:0000313" key="2">
    <source>
        <dbReference type="EMBL" id="CAL4760512.1"/>
    </source>
</evidence>
<dbReference type="Gene3D" id="3.30.200.20">
    <property type="entry name" value="Phosphorylase Kinase, domain 1"/>
    <property type="match status" value="1"/>
</dbReference>
<dbReference type="EMBL" id="CAMXCT030000058">
    <property type="protein sequence ID" value="CAL4760512.1"/>
    <property type="molecule type" value="Genomic_DNA"/>
</dbReference>
<reference evidence="2 3" key="2">
    <citation type="submission" date="2024-05" db="EMBL/GenBank/DDBJ databases">
        <authorList>
            <person name="Chen Y."/>
            <person name="Shah S."/>
            <person name="Dougan E. K."/>
            <person name="Thang M."/>
            <person name="Chan C."/>
        </authorList>
    </citation>
    <scope>NUCLEOTIDE SEQUENCE [LARGE SCALE GENOMIC DNA]</scope>
</reference>
<reference evidence="1" key="1">
    <citation type="submission" date="2022-10" db="EMBL/GenBank/DDBJ databases">
        <authorList>
            <person name="Chen Y."/>
            <person name="Dougan E. K."/>
            <person name="Chan C."/>
            <person name="Rhodes N."/>
            <person name="Thang M."/>
        </authorList>
    </citation>
    <scope>NUCLEOTIDE SEQUENCE</scope>
</reference>
<dbReference type="Proteomes" id="UP001152797">
    <property type="component" value="Unassembled WGS sequence"/>
</dbReference>
<comment type="caution">
    <text evidence="1">The sequence shown here is derived from an EMBL/GenBank/DDBJ whole genome shotgun (WGS) entry which is preliminary data.</text>
</comment>
<organism evidence="1">
    <name type="scientific">Cladocopium goreaui</name>
    <dbReference type="NCBI Taxonomy" id="2562237"/>
    <lineage>
        <taxon>Eukaryota</taxon>
        <taxon>Sar</taxon>
        <taxon>Alveolata</taxon>
        <taxon>Dinophyceae</taxon>
        <taxon>Suessiales</taxon>
        <taxon>Symbiodiniaceae</taxon>
        <taxon>Cladocopium</taxon>
    </lineage>
</organism>
<name>A0A9P1BIA1_9DINO</name>
<sequence length="267" mass="28826">MATECFDVCGSGIRLITSKWMGGSVSRDDSTRSTLVDEKSKWIDTAEVIEKKGKIPVTGRYCTNRLLQDDYQLASKVLGSGMSGPVQLATSKGGDGEKCAVKSFKKHGLSDKRRGDLKNEVGFTCGMLAPKGTQNWSAMAGRASLAGTCEFDFQPVSPTTLPGLHGKEAMFGEKRMSVQREQLAGKLSRSCRINEGRASLLASTAVTGETTYRFRHKGSPAISHSVADRNEVVEKNSKAIQHSCVVGTPRDKTRRVSEIANTKAAFA</sequence>
<evidence type="ECO:0000313" key="1">
    <source>
        <dbReference type="EMBL" id="CAI3973200.1"/>
    </source>
</evidence>
<dbReference type="OrthoDB" id="10283588at2759"/>
<dbReference type="AlphaFoldDB" id="A0A9P1BIA1"/>
<protein>
    <submittedName>
        <fullName evidence="1">Uncharacterized protein</fullName>
    </submittedName>
</protein>
<accession>A0A9P1BIA1</accession>
<proteinExistence type="predicted"/>
<dbReference type="EMBL" id="CAMXCT020000058">
    <property type="protein sequence ID" value="CAL1126575.1"/>
    <property type="molecule type" value="Genomic_DNA"/>
</dbReference>
<evidence type="ECO:0000313" key="3">
    <source>
        <dbReference type="Proteomes" id="UP001152797"/>
    </source>
</evidence>
<gene>
    <name evidence="1" type="ORF">C1SCF055_LOCUS1722</name>
</gene>
<keyword evidence="3" id="KW-1185">Reference proteome</keyword>
<dbReference type="EMBL" id="CAMXCT010000058">
    <property type="protein sequence ID" value="CAI3973200.1"/>
    <property type="molecule type" value="Genomic_DNA"/>
</dbReference>